<reference evidence="1" key="1">
    <citation type="submission" date="2018-02" db="EMBL/GenBank/DDBJ databases">
        <title>Rhizophora mucronata_Transcriptome.</title>
        <authorList>
            <person name="Meera S.P."/>
            <person name="Sreeshan A."/>
            <person name="Augustine A."/>
        </authorList>
    </citation>
    <scope>NUCLEOTIDE SEQUENCE</scope>
    <source>
        <tissue evidence="1">Leaf</tissue>
    </source>
</reference>
<dbReference type="AlphaFoldDB" id="A0A2P2Q7Z3"/>
<protein>
    <submittedName>
        <fullName evidence="1">Uncharacterized protein</fullName>
    </submittedName>
</protein>
<name>A0A2P2Q7Z3_RHIMU</name>
<evidence type="ECO:0000313" key="1">
    <source>
        <dbReference type="EMBL" id="MBX63108.1"/>
    </source>
</evidence>
<organism evidence="1">
    <name type="scientific">Rhizophora mucronata</name>
    <name type="common">Asiatic mangrove</name>
    <dbReference type="NCBI Taxonomy" id="61149"/>
    <lineage>
        <taxon>Eukaryota</taxon>
        <taxon>Viridiplantae</taxon>
        <taxon>Streptophyta</taxon>
        <taxon>Embryophyta</taxon>
        <taxon>Tracheophyta</taxon>
        <taxon>Spermatophyta</taxon>
        <taxon>Magnoliopsida</taxon>
        <taxon>eudicotyledons</taxon>
        <taxon>Gunneridae</taxon>
        <taxon>Pentapetalae</taxon>
        <taxon>rosids</taxon>
        <taxon>fabids</taxon>
        <taxon>Malpighiales</taxon>
        <taxon>Rhizophoraceae</taxon>
        <taxon>Rhizophora</taxon>
    </lineage>
</organism>
<sequence length="33" mass="3832">MHILKSDTMKCSDFTIDFILRMSLMFALALKPL</sequence>
<proteinExistence type="predicted"/>
<accession>A0A2P2Q7Z3</accession>
<dbReference type="EMBL" id="GGEC01082624">
    <property type="protein sequence ID" value="MBX63108.1"/>
    <property type="molecule type" value="Transcribed_RNA"/>
</dbReference>